<evidence type="ECO:0000259" key="5">
    <source>
        <dbReference type="Pfam" id="PF23414"/>
    </source>
</evidence>
<dbReference type="AlphaFoldDB" id="A0A8H7D752"/>
<name>A0A8H7D752_9AGAR</name>
<dbReference type="PROSITE" id="PS50294">
    <property type="entry name" value="WD_REPEATS_REGION"/>
    <property type="match status" value="14"/>
</dbReference>
<evidence type="ECO:0000256" key="2">
    <source>
        <dbReference type="ARBA" id="ARBA00022737"/>
    </source>
</evidence>
<dbReference type="Pfam" id="PF00400">
    <property type="entry name" value="WD40"/>
    <property type="match status" value="10"/>
</dbReference>
<comment type="caution">
    <text evidence="7">The sequence shown here is derived from an EMBL/GenBank/DDBJ whole genome shotgun (WGS) entry which is preliminary data.</text>
</comment>
<dbReference type="SMART" id="SM00320">
    <property type="entry name" value="WD40"/>
    <property type="match status" value="14"/>
</dbReference>
<evidence type="ECO:0000256" key="3">
    <source>
        <dbReference type="ARBA" id="ARBA00022786"/>
    </source>
</evidence>
<dbReference type="InterPro" id="IPR055442">
    <property type="entry name" value="Beta-prop_EML-like_2nd"/>
</dbReference>
<feature type="repeat" description="WD" evidence="4">
    <location>
        <begin position="505"/>
        <end position="546"/>
    </location>
</feature>
<dbReference type="PANTHER" id="PTHR15622">
    <property type="entry name" value="WD40 REPEAT PROTEIN"/>
    <property type="match status" value="1"/>
</dbReference>
<dbReference type="InterPro" id="IPR020472">
    <property type="entry name" value="WD40_PAC1"/>
</dbReference>
<dbReference type="PANTHER" id="PTHR15622:SF2">
    <property type="entry name" value="U4_U6 SMALL NUCLEAR RIBONUCLEOPROTEIN PRP4"/>
    <property type="match status" value="1"/>
</dbReference>
<feature type="repeat" description="WD" evidence="4">
    <location>
        <begin position="720"/>
        <end position="761"/>
    </location>
</feature>
<dbReference type="PROSITE" id="PS50082">
    <property type="entry name" value="WD_REPEATS_2"/>
    <property type="match status" value="14"/>
</dbReference>
<dbReference type="Pfam" id="PF24883">
    <property type="entry name" value="NPHP3_N"/>
    <property type="match status" value="1"/>
</dbReference>
<gene>
    <name evidence="7" type="ORF">MVEN_00346300</name>
</gene>
<dbReference type="InterPro" id="IPR011047">
    <property type="entry name" value="Quinoprotein_ADH-like_sf"/>
</dbReference>
<evidence type="ECO:0000256" key="1">
    <source>
        <dbReference type="ARBA" id="ARBA00022574"/>
    </source>
</evidence>
<dbReference type="PRINTS" id="PR00320">
    <property type="entry name" value="GPROTEINBRPT"/>
</dbReference>
<keyword evidence="3" id="KW-0833">Ubl conjugation pathway</keyword>
<dbReference type="InterPro" id="IPR001680">
    <property type="entry name" value="WD40_rpt"/>
</dbReference>
<keyword evidence="1 4" id="KW-0853">WD repeat</keyword>
<evidence type="ECO:0008006" key="9">
    <source>
        <dbReference type="Google" id="ProtNLM"/>
    </source>
</evidence>
<protein>
    <recommendedName>
        <fullName evidence="9">WD40 repeat-like protein</fullName>
    </recommendedName>
</protein>
<dbReference type="GO" id="GO:0000209">
    <property type="term" value="P:protein polyubiquitination"/>
    <property type="evidence" value="ECO:0007669"/>
    <property type="project" value="TreeGrafter"/>
</dbReference>
<dbReference type="InterPro" id="IPR019775">
    <property type="entry name" value="WD40_repeat_CS"/>
</dbReference>
<keyword evidence="8" id="KW-1185">Reference proteome</keyword>
<feature type="repeat" description="WD" evidence="4">
    <location>
        <begin position="548"/>
        <end position="589"/>
    </location>
</feature>
<proteinExistence type="predicted"/>
<dbReference type="CDD" id="cd00200">
    <property type="entry name" value="WD40"/>
    <property type="match status" value="2"/>
</dbReference>
<feature type="repeat" description="WD" evidence="4">
    <location>
        <begin position="806"/>
        <end position="847"/>
    </location>
</feature>
<sequence length="1180" mass="128779">MQTGAIQNRFLRHLPYSLLPRMQLTSGLCLVLLIKGYLQMQILRSRLRTCLRSPLCSAHDGGLPTLVLVIDALDELDDEEATRDLLRRLVAVVPRLPIKLFVTSRPERHIRPHFDNSADLRRVLRLHDIESNIVRADISLYLLNRLESIQAESSPMLPSDWVSPADIEVLTDRAGKLFIYAFTAVEYIRKNPRDRLQTLISLKVDTKGPLTKPLDDFYSHILWDSMDPDRRENQEIALTKQILAAVLTLRKPLSVATLGGLLGVPTWQVREMLAQLHAVIHVPADNDEGVLSTFHASFGDFLTAIGRAPDKMLINPSAAHAALFLDCIRVMGSDLHFNISKCPTSYFPNTDHKLTIPALLQYVCLNWPYHIAAASATEASDVEVFVTSSHLNSLQDVFFPKFLFWVEVLSAMNKASSASILIMKALTAKCFARAPAYMTEFLTDANEFVVSSMEAIETSVAHIYISALPCLRPTSKVAKAFWPKFNHVLQLNLRGIQRRQEAALILKSQAAVLCIAVSPDGACIASGSVDSTICVWDARTGEAIMEPIQGHTSVVSSVAFSPDGAYIASGSWDHTICVWDARTGKAVMEPIQGHTDCVQAVAFSPDGAYIVSGSDDNTIGMWDARTGKAIMEPIQGHTDKVLSVAFSPDGAFIASGSKDNTIHVWDARTGKAVMEPIQGHTDFVQSVAFSPDGTCIASGSDDETICVWDARTGEAIMKPIQGHTDWVRSVAFSPDGVHIVSGSDDKTICVWDARTGEAIMQPIQGHTHWVWSVAFLPNGARIVSGSDDNTIRVWDARTREAVMEPIQGHTDQVFSVAFSPDGAHIASGSADNTICVWDARTGEAVIEPIQGHTGSVWSVAFSPDGACIVSGSEDKTVCVWNARTGKAVMEPIQGHTGPVKSVVFSPDGACIVSGSEDHTICVWNARTSKAIMEPIQSHTDWVQSVAFSPDGACIASGSDNDTICVWDARTGKAIMEPIQGHRGWVRSVVFSPDGACIVSGSDDETIRVWDARTGKAIMEPIHGHTGYVLSVAFSPDGMHIVSGSQDNTIRIWDARTGKAIMEPIQGHTDLVWSVAFSPDRACIVSGSSDKTIRVWDVRTGVTKADKSSPSILDLSTCPITLPGEESWIHGPNQELIMWVPPEYRSYLQLPPCSLVIASGKVTVDMSHFVHGTEWAKCYTP</sequence>
<feature type="repeat" description="WD" evidence="4">
    <location>
        <begin position="978"/>
        <end position="1019"/>
    </location>
</feature>
<feature type="repeat" description="WD" evidence="4">
    <location>
        <begin position="591"/>
        <end position="632"/>
    </location>
</feature>
<dbReference type="PROSITE" id="PS00678">
    <property type="entry name" value="WD_REPEATS_1"/>
    <property type="match status" value="14"/>
</dbReference>
<dbReference type="InterPro" id="IPR051983">
    <property type="entry name" value="WSB_SOCS-box_domain"/>
</dbReference>
<dbReference type="InterPro" id="IPR056884">
    <property type="entry name" value="NPHP3-like_N"/>
</dbReference>
<dbReference type="SUPFAM" id="SSF50960">
    <property type="entry name" value="TolB, C-terminal domain"/>
    <property type="match status" value="1"/>
</dbReference>
<evidence type="ECO:0000313" key="7">
    <source>
        <dbReference type="EMBL" id="KAF7364764.1"/>
    </source>
</evidence>
<dbReference type="Gene3D" id="2.130.10.10">
    <property type="entry name" value="YVTN repeat-like/Quinoprotein amine dehydrogenase"/>
    <property type="match status" value="6"/>
</dbReference>
<dbReference type="Proteomes" id="UP000620124">
    <property type="component" value="Unassembled WGS sequence"/>
</dbReference>
<keyword evidence="2" id="KW-0677">Repeat</keyword>
<reference evidence="7" key="1">
    <citation type="submission" date="2020-05" db="EMBL/GenBank/DDBJ databases">
        <title>Mycena genomes resolve the evolution of fungal bioluminescence.</title>
        <authorList>
            <person name="Tsai I.J."/>
        </authorList>
    </citation>
    <scope>NUCLEOTIDE SEQUENCE</scope>
    <source>
        <strain evidence="7">CCC161011</strain>
    </source>
</reference>
<accession>A0A8H7D752</accession>
<dbReference type="Pfam" id="PF23414">
    <property type="entry name" value="Beta-prop_EML_2"/>
    <property type="match status" value="1"/>
</dbReference>
<feature type="repeat" description="WD" evidence="4">
    <location>
        <begin position="1021"/>
        <end position="1062"/>
    </location>
</feature>
<dbReference type="SUPFAM" id="SSF50998">
    <property type="entry name" value="Quinoprotein alcohol dehydrogenase-like"/>
    <property type="match status" value="1"/>
</dbReference>
<feature type="repeat" description="WD" evidence="4">
    <location>
        <begin position="892"/>
        <end position="933"/>
    </location>
</feature>
<feature type="domain" description="EML-like second beta-propeller" evidence="5">
    <location>
        <begin position="770"/>
        <end position="935"/>
    </location>
</feature>
<evidence type="ECO:0000259" key="6">
    <source>
        <dbReference type="Pfam" id="PF24883"/>
    </source>
</evidence>
<evidence type="ECO:0000256" key="4">
    <source>
        <dbReference type="PROSITE-ProRule" id="PRU00221"/>
    </source>
</evidence>
<evidence type="ECO:0000313" key="8">
    <source>
        <dbReference type="Proteomes" id="UP000620124"/>
    </source>
</evidence>
<feature type="repeat" description="WD" evidence="4">
    <location>
        <begin position="1064"/>
        <end position="1105"/>
    </location>
</feature>
<dbReference type="OrthoDB" id="538223at2759"/>
<dbReference type="EMBL" id="JACAZI010000003">
    <property type="protein sequence ID" value="KAF7364764.1"/>
    <property type="molecule type" value="Genomic_DNA"/>
</dbReference>
<feature type="repeat" description="WD" evidence="4">
    <location>
        <begin position="677"/>
        <end position="718"/>
    </location>
</feature>
<feature type="repeat" description="WD" evidence="4">
    <location>
        <begin position="849"/>
        <end position="890"/>
    </location>
</feature>
<feature type="repeat" description="WD" evidence="4">
    <location>
        <begin position="634"/>
        <end position="675"/>
    </location>
</feature>
<feature type="domain" description="Nephrocystin 3-like N-terminal" evidence="6">
    <location>
        <begin position="63"/>
        <end position="105"/>
    </location>
</feature>
<feature type="repeat" description="WD" evidence="4">
    <location>
        <begin position="763"/>
        <end position="804"/>
    </location>
</feature>
<dbReference type="InterPro" id="IPR015943">
    <property type="entry name" value="WD40/YVTN_repeat-like_dom_sf"/>
</dbReference>
<feature type="repeat" description="WD" evidence="4">
    <location>
        <begin position="935"/>
        <end position="976"/>
    </location>
</feature>
<organism evidence="7 8">
    <name type="scientific">Mycena venus</name>
    <dbReference type="NCBI Taxonomy" id="2733690"/>
    <lineage>
        <taxon>Eukaryota</taxon>
        <taxon>Fungi</taxon>
        <taxon>Dikarya</taxon>
        <taxon>Basidiomycota</taxon>
        <taxon>Agaricomycotina</taxon>
        <taxon>Agaricomycetes</taxon>
        <taxon>Agaricomycetidae</taxon>
        <taxon>Agaricales</taxon>
        <taxon>Marasmiineae</taxon>
        <taxon>Mycenaceae</taxon>
        <taxon>Mycena</taxon>
    </lineage>
</organism>